<dbReference type="EMBL" id="CM042062">
    <property type="protein sequence ID" value="KAI3669896.1"/>
    <property type="molecule type" value="Genomic_DNA"/>
</dbReference>
<comment type="caution">
    <text evidence="1">The sequence shown here is derived from an EMBL/GenBank/DDBJ whole genome shotgun (WGS) entry which is preliminary data.</text>
</comment>
<protein>
    <submittedName>
        <fullName evidence="1">Uncharacterized protein</fullName>
    </submittedName>
</protein>
<dbReference type="Proteomes" id="UP001055879">
    <property type="component" value="Linkage Group LG16"/>
</dbReference>
<reference evidence="1 2" key="2">
    <citation type="journal article" date="2022" name="Mol. Ecol. Resour.">
        <title>The genomes of chicory, endive, great burdock and yacon provide insights into Asteraceae paleo-polyploidization history and plant inulin production.</title>
        <authorList>
            <person name="Fan W."/>
            <person name="Wang S."/>
            <person name="Wang H."/>
            <person name="Wang A."/>
            <person name="Jiang F."/>
            <person name="Liu H."/>
            <person name="Zhao H."/>
            <person name="Xu D."/>
            <person name="Zhang Y."/>
        </authorList>
    </citation>
    <scope>NUCLEOTIDE SEQUENCE [LARGE SCALE GENOMIC DNA]</scope>
    <source>
        <strain evidence="2">cv. Niubang</strain>
    </source>
</reference>
<gene>
    <name evidence="1" type="ORF">L6452_41360</name>
</gene>
<name>A0ACB8XNV3_ARCLA</name>
<sequence>MVDFISLERKRDIDGEENNTCRGKERSKERKREVCNLLLRRSASSKVSSWFFNRWRGKEYGEERVQLQSMGEHGPGAIPNSALAGDRQARMIGGRQTSRVGCSKPGTNREPQTGRAGNLNSAELGLKPKPG</sequence>
<accession>A0ACB8XNV3</accession>
<evidence type="ECO:0000313" key="2">
    <source>
        <dbReference type="Proteomes" id="UP001055879"/>
    </source>
</evidence>
<evidence type="ECO:0000313" key="1">
    <source>
        <dbReference type="EMBL" id="KAI3669896.1"/>
    </source>
</evidence>
<reference evidence="2" key="1">
    <citation type="journal article" date="2022" name="Mol. Ecol. Resour.">
        <title>The genomes of chicory, endive, great burdock and yacon provide insights into Asteraceae palaeo-polyploidization history and plant inulin production.</title>
        <authorList>
            <person name="Fan W."/>
            <person name="Wang S."/>
            <person name="Wang H."/>
            <person name="Wang A."/>
            <person name="Jiang F."/>
            <person name="Liu H."/>
            <person name="Zhao H."/>
            <person name="Xu D."/>
            <person name="Zhang Y."/>
        </authorList>
    </citation>
    <scope>NUCLEOTIDE SEQUENCE [LARGE SCALE GENOMIC DNA]</scope>
    <source>
        <strain evidence="2">cv. Niubang</strain>
    </source>
</reference>
<organism evidence="1 2">
    <name type="scientific">Arctium lappa</name>
    <name type="common">Greater burdock</name>
    <name type="synonym">Lappa major</name>
    <dbReference type="NCBI Taxonomy" id="4217"/>
    <lineage>
        <taxon>Eukaryota</taxon>
        <taxon>Viridiplantae</taxon>
        <taxon>Streptophyta</taxon>
        <taxon>Embryophyta</taxon>
        <taxon>Tracheophyta</taxon>
        <taxon>Spermatophyta</taxon>
        <taxon>Magnoliopsida</taxon>
        <taxon>eudicotyledons</taxon>
        <taxon>Gunneridae</taxon>
        <taxon>Pentapetalae</taxon>
        <taxon>asterids</taxon>
        <taxon>campanulids</taxon>
        <taxon>Asterales</taxon>
        <taxon>Asteraceae</taxon>
        <taxon>Carduoideae</taxon>
        <taxon>Cardueae</taxon>
        <taxon>Arctiinae</taxon>
        <taxon>Arctium</taxon>
    </lineage>
</organism>
<proteinExistence type="predicted"/>
<keyword evidence="2" id="KW-1185">Reference proteome</keyword>